<proteinExistence type="predicted"/>
<accession>A0A6N7Z4E0</accession>
<dbReference type="EMBL" id="WMBA01000031">
    <property type="protein sequence ID" value="MTD56229.1"/>
    <property type="molecule type" value="Genomic_DNA"/>
</dbReference>
<reference evidence="2 3" key="1">
    <citation type="submission" date="2019-11" db="EMBL/GenBank/DDBJ databases">
        <title>Draft genome of Amycolatopsis RM579.</title>
        <authorList>
            <person name="Duangmal K."/>
            <person name="Mingma R."/>
        </authorList>
    </citation>
    <scope>NUCLEOTIDE SEQUENCE [LARGE SCALE GENOMIC DNA]</scope>
    <source>
        <strain evidence="2 3">RM579</strain>
    </source>
</reference>
<dbReference type="AlphaFoldDB" id="A0A6N7Z4E0"/>
<dbReference type="RefSeq" id="WP_154758397.1">
    <property type="nucleotide sequence ID" value="NZ_WMBA01000031.1"/>
</dbReference>
<evidence type="ECO:0000313" key="3">
    <source>
        <dbReference type="Proteomes" id="UP000440096"/>
    </source>
</evidence>
<keyword evidence="1" id="KW-0812">Transmembrane</keyword>
<feature type="transmembrane region" description="Helical" evidence="1">
    <location>
        <begin position="91"/>
        <end position="112"/>
    </location>
</feature>
<feature type="transmembrane region" description="Helical" evidence="1">
    <location>
        <begin position="44"/>
        <end position="71"/>
    </location>
</feature>
<dbReference type="OrthoDB" id="3638648at2"/>
<feature type="transmembrane region" description="Helical" evidence="1">
    <location>
        <begin position="15"/>
        <end position="37"/>
    </location>
</feature>
<evidence type="ECO:0008006" key="4">
    <source>
        <dbReference type="Google" id="ProtNLM"/>
    </source>
</evidence>
<comment type="caution">
    <text evidence="2">The sequence shown here is derived from an EMBL/GenBank/DDBJ whole genome shotgun (WGS) entry which is preliminary data.</text>
</comment>
<organism evidence="2 3">
    <name type="scientific">Amycolatopsis pithecellobii</name>
    <dbReference type="NCBI Taxonomy" id="664692"/>
    <lineage>
        <taxon>Bacteria</taxon>
        <taxon>Bacillati</taxon>
        <taxon>Actinomycetota</taxon>
        <taxon>Actinomycetes</taxon>
        <taxon>Pseudonocardiales</taxon>
        <taxon>Pseudonocardiaceae</taxon>
        <taxon>Amycolatopsis</taxon>
    </lineage>
</organism>
<keyword evidence="1" id="KW-0472">Membrane</keyword>
<dbReference type="Proteomes" id="UP000440096">
    <property type="component" value="Unassembled WGS sequence"/>
</dbReference>
<evidence type="ECO:0000256" key="1">
    <source>
        <dbReference type="SAM" id="Phobius"/>
    </source>
</evidence>
<evidence type="ECO:0000313" key="2">
    <source>
        <dbReference type="EMBL" id="MTD56229.1"/>
    </source>
</evidence>
<keyword evidence="3" id="KW-1185">Reference proteome</keyword>
<gene>
    <name evidence="2" type="ORF">GKO32_19935</name>
</gene>
<sequence>MRTSRWPAPPVSGRFGFPLGFAAGIGATILMVAAGATARPGWSVAMLVVVVAGIAALSTPAAAFGTAVLAWCLHDGFVLGRHGNLVFTPAAGAVAAIFAGAALVAITIAALVRLSRRMTAPAVPAPRVARESLARLPH</sequence>
<protein>
    <recommendedName>
        <fullName evidence="4">DUF4118 domain-containing protein</fullName>
    </recommendedName>
</protein>
<keyword evidence="1" id="KW-1133">Transmembrane helix</keyword>
<name>A0A6N7Z4E0_9PSEU</name>